<organism evidence="1 2">
    <name type="scientific">Olea europaea subsp. europaea</name>
    <dbReference type="NCBI Taxonomy" id="158383"/>
    <lineage>
        <taxon>Eukaryota</taxon>
        <taxon>Viridiplantae</taxon>
        <taxon>Streptophyta</taxon>
        <taxon>Embryophyta</taxon>
        <taxon>Tracheophyta</taxon>
        <taxon>Spermatophyta</taxon>
        <taxon>Magnoliopsida</taxon>
        <taxon>eudicotyledons</taxon>
        <taxon>Gunneridae</taxon>
        <taxon>Pentapetalae</taxon>
        <taxon>asterids</taxon>
        <taxon>lamiids</taxon>
        <taxon>Lamiales</taxon>
        <taxon>Oleaceae</taxon>
        <taxon>Oleeae</taxon>
        <taxon>Olea</taxon>
    </lineage>
</organism>
<dbReference type="EMBL" id="CACTIH010009556">
    <property type="protein sequence ID" value="CAA3032302.1"/>
    <property type="molecule type" value="Genomic_DNA"/>
</dbReference>
<gene>
    <name evidence="1" type="ORF">OLEA9_A045285</name>
</gene>
<sequence>MTFPSPIEAWIVELNNWSNIETSNSLELKLSHTVLIAPMNSLNFGPNWTRPMAGQGASGGEEVSHGGLRSWVYQTASKFEIFGPCCAGYAMATGDFVVNFMSF</sequence>
<accession>A0A8S0VEI8</accession>
<comment type="caution">
    <text evidence="1">The sequence shown here is derived from an EMBL/GenBank/DDBJ whole genome shotgun (WGS) entry which is preliminary data.</text>
</comment>
<keyword evidence="2" id="KW-1185">Reference proteome</keyword>
<evidence type="ECO:0000313" key="2">
    <source>
        <dbReference type="Proteomes" id="UP000594638"/>
    </source>
</evidence>
<proteinExistence type="predicted"/>
<reference evidence="1 2" key="1">
    <citation type="submission" date="2019-12" db="EMBL/GenBank/DDBJ databases">
        <authorList>
            <person name="Alioto T."/>
            <person name="Alioto T."/>
            <person name="Gomez Garrido J."/>
        </authorList>
    </citation>
    <scope>NUCLEOTIDE SEQUENCE [LARGE SCALE GENOMIC DNA]</scope>
</reference>
<feature type="non-terminal residue" evidence="1">
    <location>
        <position position="103"/>
    </location>
</feature>
<evidence type="ECO:0000313" key="1">
    <source>
        <dbReference type="EMBL" id="CAA3032302.1"/>
    </source>
</evidence>
<dbReference type="Proteomes" id="UP000594638">
    <property type="component" value="Unassembled WGS sequence"/>
</dbReference>
<protein>
    <submittedName>
        <fullName evidence="1">Uncharacterized protein</fullName>
    </submittedName>
</protein>
<dbReference type="AlphaFoldDB" id="A0A8S0VEI8"/>
<dbReference type="Gramene" id="OE9A045285T1">
    <property type="protein sequence ID" value="OE9A045285C1"/>
    <property type="gene ID" value="OE9A045285"/>
</dbReference>
<name>A0A8S0VEI8_OLEEU</name>